<evidence type="ECO:0000313" key="3">
    <source>
        <dbReference type="Proteomes" id="UP000076580"/>
    </source>
</evidence>
<feature type="compositionally biased region" description="Acidic residues" evidence="1">
    <location>
        <begin position="439"/>
        <end position="458"/>
    </location>
</feature>
<dbReference type="GeneID" id="63719778"/>
<dbReference type="RefSeq" id="XP_040654525.1">
    <property type="nucleotide sequence ID" value="XM_040804421.1"/>
</dbReference>
<dbReference type="PANTHER" id="PTHR31010">
    <property type="entry name" value="RAN-SPECIFIC GTPASE-ACTIVATING PROTEIN 30-RELATED"/>
    <property type="match status" value="1"/>
</dbReference>
<reference evidence="2 3" key="1">
    <citation type="journal article" date="2016" name="Sci. Rep.">
        <title>Insights into Adaptations to a Near-Obligate Nematode Endoparasitic Lifestyle from the Finished Genome of Drechmeria coniospora.</title>
        <authorList>
            <person name="Zhang L."/>
            <person name="Zhou Z."/>
            <person name="Guo Q."/>
            <person name="Fokkens L."/>
            <person name="Miskei M."/>
            <person name="Pocsi I."/>
            <person name="Zhang W."/>
            <person name="Chen M."/>
            <person name="Wang L."/>
            <person name="Sun Y."/>
            <person name="Donzelli B.G."/>
            <person name="Gibson D.M."/>
            <person name="Nelson D.R."/>
            <person name="Luo J.G."/>
            <person name="Rep M."/>
            <person name="Liu H."/>
            <person name="Yang S."/>
            <person name="Wang J."/>
            <person name="Krasnoff S.B."/>
            <person name="Xu Y."/>
            <person name="Molnar I."/>
            <person name="Lin M."/>
        </authorList>
    </citation>
    <scope>NUCLEOTIDE SEQUENCE [LARGE SCALE GENOMIC DNA]</scope>
    <source>
        <strain evidence="2 3">ARSEF 6962</strain>
    </source>
</reference>
<keyword evidence="3" id="KW-1185">Reference proteome</keyword>
<dbReference type="Proteomes" id="UP000076580">
    <property type="component" value="Chromosome 03"/>
</dbReference>
<sequence length="599" mass="66141">MDEFLATIGLQAMKYTVRSGIALASSYALGQCSRLLHSVDNKSLYSELRVLEKRLDSKIKIISPAIELVQFKSGRGNVFLEAAVPLTKSLLADTRALGQRIAAAAVLEEATPKASSQSTRQGGKDYKHLLEVISDVRGFLERIDREIPLLQLAITASGESLSTSLPASISPSRLLQASTLLVVGDTQYAQNPSRQSQIGPTFHLSLYMLFLGHASVESGPQSAYGFGENERQPLWQEVIHKARVQLFRSAQSFLSENDEDGRHVRKSSGPSNANCGLEFAYHLEIIEDKDDGRAHDDEVDDATSCGVLSRTGIQETIPVHQLSKIFYTDTGRILNLGSAADGESNPVLLLKRDTNAPPFSRGEKCDMHNSMGCIEESCDVQFKCEDDEQCDVDRQLHAEKTRDWQKSHTGRPVDGGASKLPRHLDPEWIALEVYECDEDEPDHSECDSGSEDEAEALETNDQAPITRRTSSSRASVDSNFAAQIRNLSLLPSSCSRTSHDSRSTSTQNLEFEKAEALDFIARSPFRAITSSLALIDMLIRLAGLQEFQQTSHLSIPDNVLTFFLEETSTTGLSGDARRAVRRDTKRRVGFDPYTDIQQE</sequence>
<comment type="caution">
    <text evidence="2">The sequence shown here is derived from an EMBL/GenBank/DDBJ whole genome shotgun (WGS) entry which is preliminary data.</text>
</comment>
<evidence type="ECO:0000313" key="2">
    <source>
        <dbReference type="EMBL" id="KYK55173.1"/>
    </source>
</evidence>
<feature type="compositionally biased region" description="Polar residues" evidence="1">
    <location>
        <begin position="459"/>
        <end position="474"/>
    </location>
</feature>
<dbReference type="GO" id="GO:0005634">
    <property type="term" value="C:nucleus"/>
    <property type="evidence" value="ECO:0007669"/>
    <property type="project" value="TreeGrafter"/>
</dbReference>
<dbReference type="GO" id="GO:0030695">
    <property type="term" value="F:GTPase regulator activity"/>
    <property type="evidence" value="ECO:0007669"/>
    <property type="project" value="TreeGrafter"/>
</dbReference>
<dbReference type="InParanoid" id="A0A151GDP7"/>
<proteinExistence type="predicted"/>
<dbReference type="EMBL" id="LAYC01000003">
    <property type="protein sequence ID" value="KYK55173.1"/>
    <property type="molecule type" value="Genomic_DNA"/>
</dbReference>
<name>A0A151GDP7_DRECN</name>
<accession>A0A151GDP7</accession>
<dbReference type="AlphaFoldDB" id="A0A151GDP7"/>
<feature type="region of interest" description="Disordered" evidence="1">
    <location>
        <begin position="400"/>
        <end position="422"/>
    </location>
</feature>
<dbReference type="PANTHER" id="PTHR31010:SF2">
    <property type="entry name" value="RAN-SPECIFIC GTPASE-ACTIVATING PROTEIN 30"/>
    <property type="match status" value="1"/>
</dbReference>
<gene>
    <name evidence="2" type="ORF">DCS_07135</name>
</gene>
<dbReference type="Pfam" id="PF05508">
    <property type="entry name" value="Ran-binding"/>
    <property type="match status" value="1"/>
</dbReference>
<dbReference type="GO" id="GO:0005737">
    <property type="term" value="C:cytoplasm"/>
    <property type="evidence" value="ECO:0007669"/>
    <property type="project" value="TreeGrafter"/>
</dbReference>
<organism evidence="2 3">
    <name type="scientific">Drechmeria coniospora</name>
    <name type="common">Nematophagous fungus</name>
    <name type="synonym">Meria coniospora</name>
    <dbReference type="NCBI Taxonomy" id="98403"/>
    <lineage>
        <taxon>Eukaryota</taxon>
        <taxon>Fungi</taxon>
        <taxon>Dikarya</taxon>
        <taxon>Ascomycota</taxon>
        <taxon>Pezizomycotina</taxon>
        <taxon>Sordariomycetes</taxon>
        <taxon>Hypocreomycetidae</taxon>
        <taxon>Hypocreales</taxon>
        <taxon>Ophiocordycipitaceae</taxon>
        <taxon>Drechmeria</taxon>
    </lineage>
</organism>
<protein>
    <submittedName>
        <fullName evidence="2">Ran-binding-domain-containing protein</fullName>
    </submittedName>
</protein>
<dbReference type="OrthoDB" id="512915at2759"/>
<dbReference type="InterPro" id="IPR008812">
    <property type="entry name" value="Ran_GTP-bd-rel"/>
</dbReference>
<evidence type="ECO:0000256" key="1">
    <source>
        <dbReference type="SAM" id="MobiDB-lite"/>
    </source>
</evidence>
<feature type="region of interest" description="Disordered" evidence="1">
    <location>
        <begin position="439"/>
        <end position="474"/>
    </location>
</feature>
<dbReference type="FunCoup" id="A0A151GDP7">
    <property type="interactions" value="9"/>
</dbReference>